<dbReference type="InterPro" id="IPR035211">
    <property type="entry name" value="DUF5325"/>
</dbReference>
<dbReference type="GeneID" id="301328387"/>
<dbReference type="EMBL" id="JAUSWM010000003">
    <property type="protein sequence ID" value="MDQ0482736.1"/>
    <property type="molecule type" value="Genomic_DNA"/>
</dbReference>
<evidence type="ECO:0000313" key="2">
    <source>
        <dbReference type="EMBL" id="MDQ0482736.1"/>
    </source>
</evidence>
<reference evidence="2" key="1">
    <citation type="submission" date="2023-07" db="EMBL/GenBank/DDBJ databases">
        <title>Genomic Encyclopedia of Type Strains, Phase IV (KMG-IV): sequencing the most valuable type-strain genomes for metagenomic binning, comparative biology and taxonomic classification.</title>
        <authorList>
            <person name="Goeker M."/>
        </authorList>
    </citation>
    <scope>NUCLEOTIDE SEQUENCE [LARGE SCALE GENOMIC DNA]</scope>
    <source>
        <strain evidence="2">JSM 076093</strain>
    </source>
</reference>
<keyword evidence="1" id="KW-0812">Transmembrane</keyword>
<dbReference type="Pfam" id="PF17259">
    <property type="entry name" value="DUF5325"/>
    <property type="match status" value="1"/>
</dbReference>
<keyword evidence="3" id="KW-1185">Reference proteome</keyword>
<keyword evidence="1" id="KW-1133">Transmembrane helix</keyword>
<feature type="transmembrane region" description="Helical" evidence="1">
    <location>
        <begin position="30"/>
        <end position="49"/>
    </location>
</feature>
<dbReference type="Proteomes" id="UP001226720">
    <property type="component" value="Unassembled WGS sequence"/>
</dbReference>
<organism evidence="2 3">
    <name type="scientific">Guptibacillus hwajinpoensis</name>
    <dbReference type="NCBI Taxonomy" id="208199"/>
    <lineage>
        <taxon>Bacteria</taxon>
        <taxon>Bacillati</taxon>
        <taxon>Bacillota</taxon>
        <taxon>Bacilli</taxon>
        <taxon>Bacillales</taxon>
        <taxon>Guptibacillaceae</taxon>
        <taxon>Guptibacillus</taxon>
    </lineage>
</organism>
<evidence type="ECO:0000256" key="1">
    <source>
        <dbReference type="SAM" id="Phobius"/>
    </source>
</evidence>
<proteinExistence type="predicted"/>
<dbReference type="RefSeq" id="WP_161797335.1">
    <property type="nucleotide sequence ID" value="NZ_CP119526.1"/>
</dbReference>
<evidence type="ECO:0000313" key="3">
    <source>
        <dbReference type="Proteomes" id="UP001226720"/>
    </source>
</evidence>
<comment type="caution">
    <text evidence="2">The sequence shown here is derived from an EMBL/GenBank/DDBJ whole genome shotgun (WGS) entry which is preliminary data.</text>
</comment>
<protein>
    <submittedName>
        <fullName evidence="2">Arginine exporter protein ArgO</fullName>
    </submittedName>
</protein>
<name>A0ABU0K090_9BACL</name>
<accession>A0ABU0K090</accession>
<gene>
    <name evidence="2" type="ORF">QO000_001708</name>
</gene>
<sequence>MNKHNFLLLLMAILAVASMCAIGVSIAEQSWIGGILSFLGVGFFMGMGFRIKRKAEQ</sequence>
<keyword evidence="1" id="KW-0472">Membrane</keyword>